<dbReference type="EC" id="2.3.2.23" evidence="3"/>
<dbReference type="InterPro" id="IPR016135">
    <property type="entry name" value="UBQ-conjugating_enzyme/RWD"/>
</dbReference>
<dbReference type="SMART" id="SM00212">
    <property type="entry name" value="UBCc"/>
    <property type="match status" value="2"/>
</dbReference>
<evidence type="ECO:0000256" key="10">
    <source>
        <dbReference type="ARBA" id="ARBA00023242"/>
    </source>
</evidence>
<keyword evidence="5" id="KW-0808">Transferase</keyword>
<dbReference type="PANTHER" id="PTHR46116:SF26">
    <property type="entry name" value="UBIQUITIN-CONJUGATING ENZYME E2 Z"/>
    <property type="match status" value="1"/>
</dbReference>
<reference evidence="17" key="1">
    <citation type="journal article" date="2020" name="Stud. Mycol.">
        <title>101 Dothideomycetes genomes: a test case for predicting lifestyles and emergence of pathogens.</title>
        <authorList>
            <person name="Haridas S."/>
            <person name="Albert R."/>
            <person name="Binder M."/>
            <person name="Bloem J."/>
            <person name="Labutti K."/>
            <person name="Salamov A."/>
            <person name="Andreopoulos B."/>
            <person name="Baker S."/>
            <person name="Barry K."/>
            <person name="Bills G."/>
            <person name="Bluhm B."/>
            <person name="Cannon C."/>
            <person name="Castanera R."/>
            <person name="Culley D."/>
            <person name="Daum C."/>
            <person name="Ezra D."/>
            <person name="Gonzalez J."/>
            <person name="Henrissat B."/>
            <person name="Kuo A."/>
            <person name="Liang C."/>
            <person name="Lipzen A."/>
            <person name="Lutzoni F."/>
            <person name="Magnuson J."/>
            <person name="Mondo S."/>
            <person name="Nolan M."/>
            <person name="Ohm R."/>
            <person name="Pangilinan J."/>
            <person name="Park H.-J."/>
            <person name="Ramirez L."/>
            <person name="Alfaro M."/>
            <person name="Sun H."/>
            <person name="Tritt A."/>
            <person name="Yoshinaga Y."/>
            <person name="Zwiers L.-H."/>
            <person name="Turgeon B."/>
            <person name="Goodwin S."/>
            <person name="Spatafora J."/>
            <person name="Crous P."/>
            <person name="Grigoriev I."/>
        </authorList>
    </citation>
    <scope>NUCLEOTIDE SEQUENCE</scope>
    <source>
        <strain evidence="17">CBS 116435</strain>
    </source>
</reference>
<dbReference type="GO" id="GO:0004869">
    <property type="term" value="F:cysteine-type endopeptidase inhibitor activity"/>
    <property type="evidence" value="ECO:0007669"/>
    <property type="project" value="TreeGrafter"/>
</dbReference>
<keyword evidence="6" id="KW-0053">Apoptosis</keyword>
<evidence type="ECO:0000256" key="3">
    <source>
        <dbReference type="ARBA" id="ARBA00012486"/>
    </source>
</evidence>
<evidence type="ECO:0000256" key="7">
    <source>
        <dbReference type="ARBA" id="ARBA00022741"/>
    </source>
</evidence>
<evidence type="ECO:0000259" key="16">
    <source>
        <dbReference type="PROSITE" id="PS50127"/>
    </source>
</evidence>
<gene>
    <name evidence="17" type="ORF">K431DRAFT_31856</name>
</gene>
<evidence type="ECO:0000256" key="8">
    <source>
        <dbReference type="ARBA" id="ARBA00022786"/>
    </source>
</evidence>
<feature type="region of interest" description="Disordered" evidence="15">
    <location>
        <begin position="220"/>
        <end position="243"/>
    </location>
</feature>
<dbReference type="OrthoDB" id="1926878at2759"/>
<evidence type="ECO:0000256" key="2">
    <source>
        <dbReference type="ARBA" id="ARBA00004496"/>
    </source>
</evidence>
<feature type="domain" description="UBC core" evidence="16">
    <location>
        <begin position="354"/>
        <end position="511"/>
    </location>
</feature>
<evidence type="ECO:0000256" key="5">
    <source>
        <dbReference type="ARBA" id="ARBA00022679"/>
    </source>
</evidence>
<protein>
    <recommendedName>
        <fullName evidence="11">Ubiquitin-conjugating enzyme E2 Z</fullName>
        <ecNumber evidence="3">2.3.2.23</ecNumber>
    </recommendedName>
    <alternativeName>
        <fullName evidence="12">E2 ubiquitin-conjugating enzyme Z</fullName>
    </alternativeName>
    <alternativeName>
        <fullName evidence="14">Ubiquitin carrier protein Z</fullName>
    </alternativeName>
    <alternativeName>
        <fullName evidence="13">Ubiquitin-protein ligase Z</fullName>
    </alternativeName>
</protein>
<evidence type="ECO:0000313" key="17">
    <source>
        <dbReference type="EMBL" id="KAF2723072.1"/>
    </source>
</evidence>
<evidence type="ECO:0000256" key="1">
    <source>
        <dbReference type="ARBA" id="ARBA00004123"/>
    </source>
</evidence>
<evidence type="ECO:0000313" key="18">
    <source>
        <dbReference type="Proteomes" id="UP000799441"/>
    </source>
</evidence>
<evidence type="ECO:0000256" key="13">
    <source>
        <dbReference type="ARBA" id="ARBA00042316"/>
    </source>
</evidence>
<dbReference type="CDD" id="cd00195">
    <property type="entry name" value="UBCc_UEV"/>
    <property type="match status" value="1"/>
</dbReference>
<evidence type="ECO:0000256" key="11">
    <source>
        <dbReference type="ARBA" id="ARBA00039894"/>
    </source>
</evidence>
<dbReference type="Gene3D" id="3.10.110.10">
    <property type="entry name" value="Ubiquitin Conjugating Enzyme"/>
    <property type="match status" value="2"/>
</dbReference>
<organism evidence="17 18">
    <name type="scientific">Polychaeton citri CBS 116435</name>
    <dbReference type="NCBI Taxonomy" id="1314669"/>
    <lineage>
        <taxon>Eukaryota</taxon>
        <taxon>Fungi</taxon>
        <taxon>Dikarya</taxon>
        <taxon>Ascomycota</taxon>
        <taxon>Pezizomycotina</taxon>
        <taxon>Dothideomycetes</taxon>
        <taxon>Dothideomycetidae</taxon>
        <taxon>Capnodiales</taxon>
        <taxon>Capnodiaceae</taxon>
        <taxon>Polychaeton</taxon>
    </lineage>
</organism>
<keyword evidence="18" id="KW-1185">Reference proteome</keyword>
<proteinExistence type="predicted"/>
<keyword evidence="10" id="KW-0539">Nucleus</keyword>
<dbReference type="PROSITE" id="PS50127">
    <property type="entry name" value="UBC_2"/>
    <property type="match status" value="2"/>
</dbReference>
<feature type="domain" description="UBC core" evidence="16">
    <location>
        <begin position="8"/>
        <end position="166"/>
    </location>
</feature>
<dbReference type="GO" id="GO:0006915">
    <property type="term" value="P:apoptotic process"/>
    <property type="evidence" value="ECO:0007669"/>
    <property type="project" value="UniProtKB-KW"/>
</dbReference>
<dbReference type="GO" id="GO:0005634">
    <property type="term" value="C:nucleus"/>
    <property type="evidence" value="ECO:0007669"/>
    <property type="project" value="UniProtKB-SubCell"/>
</dbReference>
<evidence type="ECO:0000256" key="12">
    <source>
        <dbReference type="ARBA" id="ARBA00041798"/>
    </source>
</evidence>
<dbReference type="SUPFAM" id="SSF54495">
    <property type="entry name" value="UBC-like"/>
    <property type="match status" value="2"/>
</dbReference>
<sequence length="512" mass="57668">MANVNVNIAIQRVTGELARAQKNDDLSIAVAFRDDDVRSVRALIIGPPETPYEFGFFEFELRFPKDYPLKSPVVRALTTNGGRTRFNPNIYSEGKVCLSILGTWRGEPGEEWSSAQGLESVLLSIQSLMSPNPYENEPGHEYARKSDKAPTEYIRKIRHETIRVSVLRRLEQLLKVDPNKCAEGIVIDDRSSKRLKTMKMDESLRPDSPMQAAHSLAAPEIHGASKSSSSSSATPVIASGTSTPATSVDAYEYDAEAAYHALDPSPWKPFADLFKRRFLWYYTTYLSTIEAAQQEQKDGKMFELTDFESQSNGMTGSYQFSNLHSRLRNVKAALEAEKDAWVEQGLTYVAASRTLATQLAFQFQQLKCECDDSTRPGSRLDLSLPDPTNPFLWHITLFGQSEHNLDEGIFFITLHIPPTFPQDAQPRVTFQTRIFHHRVCPDTGALCYFPKNEESLASHLQAIVEAVEDVNPRFDPRASVHPEAGRLRWGSEEDQKLYKRKLRRSAQASVEA</sequence>
<dbReference type="PANTHER" id="PTHR46116">
    <property type="entry name" value="(E3-INDEPENDENT) E2 UBIQUITIN-CONJUGATING ENZYME"/>
    <property type="match status" value="1"/>
</dbReference>
<comment type="caution">
    <text evidence="17">The sequence shown here is derived from an EMBL/GenBank/DDBJ whole genome shotgun (WGS) entry which is preliminary data.</text>
</comment>
<evidence type="ECO:0000256" key="6">
    <source>
        <dbReference type="ARBA" id="ARBA00022703"/>
    </source>
</evidence>
<keyword evidence="8" id="KW-0833">Ubl conjugation pathway</keyword>
<evidence type="ECO:0000256" key="4">
    <source>
        <dbReference type="ARBA" id="ARBA00022490"/>
    </source>
</evidence>
<evidence type="ECO:0000256" key="15">
    <source>
        <dbReference type="SAM" id="MobiDB-lite"/>
    </source>
</evidence>
<keyword evidence="7" id="KW-0547">Nucleotide-binding</keyword>
<dbReference type="InterPro" id="IPR000608">
    <property type="entry name" value="UBC"/>
</dbReference>
<dbReference type="GO" id="GO:0061631">
    <property type="term" value="F:ubiquitin conjugating enzyme activity"/>
    <property type="evidence" value="ECO:0007669"/>
    <property type="project" value="UniProtKB-EC"/>
</dbReference>
<dbReference type="Pfam" id="PF00179">
    <property type="entry name" value="UQ_con"/>
    <property type="match status" value="2"/>
</dbReference>
<keyword evidence="4" id="KW-0963">Cytoplasm</keyword>
<evidence type="ECO:0000256" key="14">
    <source>
        <dbReference type="ARBA" id="ARBA00042401"/>
    </source>
</evidence>
<dbReference type="GO" id="GO:0005524">
    <property type="term" value="F:ATP binding"/>
    <property type="evidence" value="ECO:0007669"/>
    <property type="project" value="UniProtKB-KW"/>
</dbReference>
<comment type="subcellular location">
    <subcellularLocation>
        <location evidence="2">Cytoplasm</location>
    </subcellularLocation>
    <subcellularLocation>
        <location evidence="1">Nucleus</location>
    </subcellularLocation>
</comment>
<keyword evidence="9" id="KW-0067">ATP-binding</keyword>
<dbReference type="GO" id="GO:0043066">
    <property type="term" value="P:negative regulation of apoptotic process"/>
    <property type="evidence" value="ECO:0007669"/>
    <property type="project" value="TreeGrafter"/>
</dbReference>
<dbReference type="EMBL" id="MU003778">
    <property type="protein sequence ID" value="KAF2723072.1"/>
    <property type="molecule type" value="Genomic_DNA"/>
</dbReference>
<dbReference type="CDD" id="cd23809">
    <property type="entry name" value="UBCc_UBE2Z"/>
    <property type="match status" value="1"/>
</dbReference>
<name>A0A9P4UP50_9PEZI</name>
<dbReference type="Proteomes" id="UP000799441">
    <property type="component" value="Unassembled WGS sequence"/>
</dbReference>
<dbReference type="AlphaFoldDB" id="A0A9P4UP50"/>
<accession>A0A9P4UP50</accession>
<evidence type="ECO:0000256" key="9">
    <source>
        <dbReference type="ARBA" id="ARBA00022840"/>
    </source>
</evidence>
<dbReference type="GO" id="GO:0005737">
    <property type="term" value="C:cytoplasm"/>
    <property type="evidence" value="ECO:0007669"/>
    <property type="project" value="UniProtKB-SubCell"/>
</dbReference>